<dbReference type="AlphaFoldDB" id="A0A192H3T4"/>
<protein>
    <submittedName>
        <fullName evidence="6">Peptidase</fullName>
    </submittedName>
</protein>
<accession>A0A192H3T4</accession>
<dbReference type="SUPFAM" id="SSF55486">
    <property type="entry name" value="Metalloproteases ('zincins'), catalytic domain"/>
    <property type="match status" value="1"/>
</dbReference>
<evidence type="ECO:0000256" key="4">
    <source>
        <dbReference type="ARBA" id="ARBA00022833"/>
    </source>
</evidence>
<evidence type="ECO:0000256" key="1">
    <source>
        <dbReference type="ARBA" id="ARBA00022670"/>
    </source>
</evidence>
<dbReference type="InterPro" id="IPR001818">
    <property type="entry name" value="Pept_M10_metallopeptidase"/>
</dbReference>
<dbReference type="GO" id="GO:0031012">
    <property type="term" value="C:extracellular matrix"/>
    <property type="evidence" value="ECO:0007669"/>
    <property type="project" value="InterPro"/>
</dbReference>
<evidence type="ECO:0000313" key="7">
    <source>
        <dbReference type="Proteomes" id="UP000078582"/>
    </source>
</evidence>
<keyword evidence="4" id="KW-0862">Zinc</keyword>
<dbReference type="GO" id="GO:0008270">
    <property type="term" value="F:zinc ion binding"/>
    <property type="evidence" value="ECO:0007669"/>
    <property type="project" value="InterPro"/>
</dbReference>
<sequence>MEENVQGKTLATTYYYHFNANTPQSVKRVFEQAVTIYNQTKLVNLVAGAGSQSQNQIAFGTYKKVMSAAEQGTIELGVGGPGIIQRVGYGAYTANHAQASLNINYTTSISLAVALHELGHALGLAHSTDKTSVMYPMDQGVTTLSQGDLNGLKQIYKE</sequence>
<dbReference type="GO" id="GO:0004222">
    <property type="term" value="F:metalloendopeptidase activity"/>
    <property type="evidence" value="ECO:0007669"/>
    <property type="project" value="InterPro"/>
</dbReference>
<dbReference type="InterPro" id="IPR006026">
    <property type="entry name" value="Peptidase_Metallo"/>
</dbReference>
<dbReference type="Gene3D" id="3.40.390.10">
    <property type="entry name" value="Collagenase (Catalytic Domain)"/>
    <property type="match status" value="1"/>
</dbReference>
<dbReference type="Proteomes" id="UP000078582">
    <property type="component" value="Chromosome"/>
</dbReference>
<reference evidence="6 7" key="1">
    <citation type="submission" date="2016-03" db="EMBL/GenBank/DDBJ databases">
        <title>Pediococcus and Lactobacillus from brewery environment - whole genome sequencing and assembly.</title>
        <authorList>
            <person name="Behr J."/>
            <person name="Geissler A.J."/>
            <person name="Vogel R.F."/>
        </authorList>
    </citation>
    <scope>NUCLEOTIDE SEQUENCE [LARGE SCALE GENOMIC DNA]</scope>
    <source>
        <strain evidence="6 7">TMW 1.1989</strain>
    </source>
</reference>
<feature type="domain" description="Peptidase metallopeptidase" evidence="5">
    <location>
        <begin position="7"/>
        <end position="158"/>
    </location>
</feature>
<dbReference type="PANTHER" id="PTHR10201">
    <property type="entry name" value="MATRIX METALLOPROTEINASE"/>
    <property type="match status" value="1"/>
</dbReference>
<proteinExistence type="predicted"/>
<keyword evidence="1" id="KW-0645">Protease</keyword>
<dbReference type="GO" id="GO:0006508">
    <property type="term" value="P:proteolysis"/>
    <property type="evidence" value="ECO:0007669"/>
    <property type="project" value="UniProtKB-KW"/>
</dbReference>
<dbReference type="SMART" id="SM00235">
    <property type="entry name" value="ZnMc"/>
    <property type="match status" value="1"/>
</dbReference>
<keyword evidence="2" id="KW-0479">Metal-binding</keyword>
<dbReference type="STRING" id="375175.AYR53_00830"/>
<evidence type="ECO:0000259" key="5">
    <source>
        <dbReference type="SMART" id="SM00235"/>
    </source>
</evidence>
<keyword evidence="7" id="KW-1185">Reference proteome</keyword>
<gene>
    <name evidence="6" type="ORF">AYR53_00830</name>
</gene>
<name>A0A192H3T4_9LACO</name>
<dbReference type="InterPro" id="IPR024079">
    <property type="entry name" value="MetalloPept_cat_dom_sf"/>
</dbReference>
<dbReference type="EMBL" id="CP014873">
    <property type="protein sequence ID" value="ANK63479.1"/>
    <property type="molecule type" value="Genomic_DNA"/>
</dbReference>
<evidence type="ECO:0000256" key="2">
    <source>
        <dbReference type="ARBA" id="ARBA00022723"/>
    </source>
</evidence>
<evidence type="ECO:0000313" key="6">
    <source>
        <dbReference type="EMBL" id="ANK63479.1"/>
    </source>
</evidence>
<dbReference type="Pfam" id="PF00413">
    <property type="entry name" value="Peptidase_M10"/>
    <property type="match status" value="1"/>
</dbReference>
<evidence type="ECO:0000256" key="3">
    <source>
        <dbReference type="ARBA" id="ARBA00022801"/>
    </source>
</evidence>
<organism evidence="6 7">
    <name type="scientific">Loigolactobacillus backii</name>
    <dbReference type="NCBI Taxonomy" id="375175"/>
    <lineage>
        <taxon>Bacteria</taxon>
        <taxon>Bacillati</taxon>
        <taxon>Bacillota</taxon>
        <taxon>Bacilli</taxon>
        <taxon>Lactobacillales</taxon>
        <taxon>Lactobacillaceae</taxon>
        <taxon>Loigolactobacillus</taxon>
    </lineage>
</organism>
<keyword evidence="3" id="KW-0378">Hydrolase</keyword>